<accession>A0A4T0M4I0</accession>
<protein>
    <submittedName>
        <fullName evidence="1">Uncharacterized protein</fullName>
    </submittedName>
</protein>
<evidence type="ECO:0000313" key="1">
    <source>
        <dbReference type="EMBL" id="TIB77564.1"/>
    </source>
</evidence>
<evidence type="ECO:0000313" key="2">
    <source>
        <dbReference type="Proteomes" id="UP000310685"/>
    </source>
</evidence>
<comment type="caution">
    <text evidence="1">The sequence shown here is derived from an EMBL/GenBank/DDBJ whole genome shotgun (WGS) entry which is preliminary data.</text>
</comment>
<organism evidence="1 2">
    <name type="scientific">Wallemia mellicola</name>
    <dbReference type="NCBI Taxonomy" id="1708541"/>
    <lineage>
        <taxon>Eukaryota</taxon>
        <taxon>Fungi</taxon>
        <taxon>Dikarya</taxon>
        <taxon>Basidiomycota</taxon>
        <taxon>Wallemiomycotina</taxon>
        <taxon>Wallemiomycetes</taxon>
        <taxon>Wallemiales</taxon>
        <taxon>Wallemiaceae</taxon>
        <taxon>Wallemia</taxon>
    </lineage>
</organism>
<dbReference type="Proteomes" id="UP000310685">
    <property type="component" value="Unassembled WGS sequence"/>
</dbReference>
<reference evidence="1 2" key="1">
    <citation type="submission" date="2019-03" db="EMBL/GenBank/DDBJ databases">
        <title>Sequencing 25 genomes of Wallemia mellicola.</title>
        <authorList>
            <person name="Gostincar C."/>
        </authorList>
    </citation>
    <scope>NUCLEOTIDE SEQUENCE [LARGE SCALE GENOMIC DNA]</scope>
    <source>
        <strain evidence="1 2">EXF-6152</strain>
    </source>
</reference>
<dbReference type="AlphaFoldDB" id="A0A4T0M4I0"/>
<name>A0A4T0M4I0_9BASI</name>
<gene>
    <name evidence="1" type="ORF">E3Q22_03023</name>
</gene>
<dbReference type="EMBL" id="SPRC01000033">
    <property type="protein sequence ID" value="TIB77564.1"/>
    <property type="molecule type" value="Genomic_DNA"/>
</dbReference>
<sequence length="389" mass="44328">MLLKGVMAISLATLRRSSWIAFSRALSTRIPREDDSGLGAPVPAVYGGRTYERRPAINIPVEETYEERHHPIDHPKPRRQNAIAFSLEDRLTESRKLRENRASRPRVGNLLKKRRIAKQRILDSDKLKDLSRALIRHDRKAIRKATSRLNIFGESAIANLLIPGLVFLRDIKTLAYYIQNIRKGVLISEKAFIILLNGVHNGRIGINKNQRDQARARRSYSLSQSKAIAAFDHNSLGSLIDDAKPTQQALINVLPIVVLQKGLFQLPTAKDGLSVNLSLACLRWLLRTGYEDSAANLVDNLLDSYQGKQKEVFAINSLNIYLKSLLEIGEPAGPKFEYKYRPRRYFKEVHNREELINMGKGMIEVFEKKVPQLKLNKQTEKILNRMHSV</sequence>
<proteinExistence type="predicted"/>